<dbReference type="Gene3D" id="3.40.140.10">
    <property type="entry name" value="Cytidine Deaminase, domain 2"/>
    <property type="match status" value="1"/>
</dbReference>
<evidence type="ECO:0000256" key="4">
    <source>
        <dbReference type="ARBA" id="ARBA00022833"/>
    </source>
</evidence>
<evidence type="ECO:0000313" key="8">
    <source>
        <dbReference type="Proteomes" id="UP000187425"/>
    </source>
</evidence>
<dbReference type="GO" id="GO:0006508">
    <property type="term" value="P:proteolysis"/>
    <property type="evidence" value="ECO:0007669"/>
    <property type="project" value="UniProtKB-KW"/>
</dbReference>
<dbReference type="GO" id="GO:0008237">
    <property type="term" value="F:metallopeptidase activity"/>
    <property type="evidence" value="ECO:0007669"/>
    <property type="project" value="UniProtKB-KW"/>
</dbReference>
<evidence type="ECO:0000256" key="2">
    <source>
        <dbReference type="ARBA" id="ARBA00022723"/>
    </source>
</evidence>
<evidence type="ECO:0000256" key="5">
    <source>
        <dbReference type="ARBA" id="ARBA00023049"/>
    </source>
</evidence>
<name>A0A1R0Z835_9BACL</name>
<dbReference type="InterPro" id="IPR028090">
    <property type="entry name" value="JAB_dom_prok"/>
</dbReference>
<proteinExistence type="predicted"/>
<dbReference type="GO" id="GO:0046872">
    <property type="term" value="F:metal ion binding"/>
    <property type="evidence" value="ECO:0007669"/>
    <property type="project" value="UniProtKB-KW"/>
</dbReference>
<keyword evidence="2" id="KW-0479">Metal-binding</keyword>
<keyword evidence="4" id="KW-0862">Zinc</keyword>
<gene>
    <name evidence="7" type="ORF">BSK65_29385</name>
</gene>
<evidence type="ECO:0000256" key="3">
    <source>
        <dbReference type="ARBA" id="ARBA00022801"/>
    </source>
</evidence>
<feature type="domain" description="JAB" evidence="6">
    <location>
        <begin position="28"/>
        <end position="132"/>
    </location>
</feature>
<evidence type="ECO:0000259" key="6">
    <source>
        <dbReference type="Pfam" id="PF14464"/>
    </source>
</evidence>
<keyword evidence="3" id="KW-0378">Hydrolase</keyword>
<evidence type="ECO:0000313" key="7">
    <source>
        <dbReference type="EMBL" id="OME64248.1"/>
    </source>
</evidence>
<dbReference type="Pfam" id="PF14464">
    <property type="entry name" value="Prok-JAB"/>
    <property type="match status" value="1"/>
</dbReference>
<keyword evidence="1" id="KW-0645">Protease</keyword>
<keyword evidence="5" id="KW-0482">Metalloprotease</keyword>
<dbReference type="AlphaFoldDB" id="A0A1R0Z835"/>
<dbReference type="EMBL" id="MPTW01000035">
    <property type="protein sequence ID" value="OME64248.1"/>
    <property type="molecule type" value="Genomic_DNA"/>
</dbReference>
<dbReference type="SUPFAM" id="SSF102712">
    <property type="entry name" value="JAB1/MPN domain"/>
    <property type="match status" value="1"/>
</dbReference>
<evidence type="ECO:0000256" key="1">
    <source>
        <dbReference type="ARBA" id="ARBA00022670"/>
    </source>
</evidence>
<reference evidence="7 8" key="1">
    <citation type="submission" date="2016-11" db="EMBL/GenBank/DDBJ databases">
        <title>Paenibacillus species isolates.</title>
        <authorList>
            <person name="Beno S.M."/>
        </authorList>
    </citation>
    <scope>NUCLEOTIDE SEQUENCE [LARGE SCALE GENOMIC DNA]</scope>
    <source>
        <strain evidence="7 8">FSL H7-0443</strain>
    </source>
</reference>
<dbReference type="Proteomes" id="UP000187425">
    <property type="component" value="Unassembled WGS sequence"/>
</dbReference>
<accession>A0A1R0Z835</accession>
<dbReference type="RefSeq" id="WP_076287021.1">
    <property type="nucleotide sequence ID" value="NZ_MPTW01000035.1"/>
</dbReference>
<organism evidence="7 8">
    <name type="scientific">Paenibacillus odorifer</name>
    <dbReference type="NCBI Taxonomy" id="189426"/>
    <lineage>
        <taxon>Bacteria</taxon>
        <taxon>Bacillati</taxon>
        <taxon>Bacillota</taxon>
        <taxon>Bacilli</taxon>
        <taxon>Bacillales</taxon>
        <taxon>Paenibacillaceae</taxon>
        <taxon>Paenibacillus</taxon>
    </lineage>
</organism>
<sequence>MEYLFSDKTISFNQDVLETFRSFRQVGTHQHEAGGILLGRIYQDGKVIVEQISTPGRYDKSGKYFFERNVKYAQQIVNKAWKDSNGEIQYLGEWHTHPEMNPTPSSVDHKLLKGMINDSKLEIDFLFLVIVGIDGFYVASQTKDEELRELHLVR</sequence>
<comment type="caution">
    <text evidence="7">The sequence shown here is derived from an EMBL/GenBank/DDBJ whole genome shotgun (WGS) entry which is preliminary data.</text>
</comment>
<dbReference type="OrthoDB" id="517279at2"/>
<protein>
    <recommendedName>
        <fullName evidence="6">JAB domain-containing protein</fullName>
    </recommendedName>
</protein>